<protein>
    <submittedName>
        <fullName evidence="4">Efflux RND transporter periplasmic adaptor subunit</fullName>
    </submittedName>
</protein>
<organism evidence="4 5">
    <name type="scientific">Tahibacter amnicola</name>
    <dbReference type="NCBI Taxonomy" id="2976241"/>
    <lineage>
        <taxon>Bacteria</taxon>
        <taxon>Pseudomonadati</taxon>
        <taxon>Pseudomonadota</taxon>
        <taxon>Gammaproteobacteria</taxon>
        <taxon>Lysobacterales</taxon>
        <taxon>Rhodanobacteraceae</taxon>
        <taxon>Tahibacter</taxon>
    </lineage>
</organism>
<evidence type="ECO:0000259" key="2">
    <source>
        <dbReference type="Pfam" id="PF25954"/>
    </source>
</evidence>
<evidence type="ECO:0000259" key="3">
    <source>
        <dbReference type="Pfam" id="PF25989"/>
    </source>
</evidence>
<feature type="domain" description="CusB-like beta-barrel" evidence="2">
    <location>
        <begin position="66"/>
        <end position="137"/>
    </location>
</feature>
<accession>A0ABY6BGJ4</accession>
<dbReference type="Pfam" id="PF25989">
    <property type="entry name" value="YknX_C"/>
    <property type="match status" value="1"/>
</dbReference>
<dbReference type="InterPro" id="IPR058637">
    <property type="entry name" value="YknX-like_C"/>
</dbReference>
<dbReference type="Proteomes" id="UP001064632">
    <property type="component" value="Chromosome"/>
</dbReference>
<feature type="domain" description="YknX-like C-terminal permuted SH3-like" evidence="3">
    <location>
        <begin position="146"/>
        <end position="211"/>
    </location>
</feature>
<dbReference type="Gene3D" id="2.40.30.170">
    <property type="match status" value="1"/>
</dbReference>
<dbReference type="NCBIfam" id="TIGR01730">
    <property type="entry name" value="RND_mfp"/>
    <property type="match status" value="1"/>
</dbReference>
<reference evidence="4" key="1">
    <citation type="submission" date="2022-09" db="EMBL/GenBank/DDBJ databases">
        <title>Tahibacter sp. nov., isolated from a fresh water.</title>
        <authorList>
            <person name="Baek J.H."/>
            <person name="Lee J.K."/>
            <person name="Kim J.M."/>
            <person name="Jeon C.O."/>
        </authorList>
    </citation>
    <scope>NUCLEOTIDE SEQUENCE</scope>
    <source>
        <strain evidence="4">W38</strain>
    </source>
</reference>
<evidence type="ECO:0000256" key="1">
    <source>
        <dbReference type="ARBA" id="ARBA00009477"/>
    </source>
</evidence>
<dbReference type="Gene3D" id="2.40.420.20">
    <property type="match status" value="1"/>
</dbReference>
<dbReference type="SUPFAM" id="SSF111369">
    <property type="entry name" value="HlyD-like secretion proteins"/>
    <property type="match status" value="1"/>
</dbReference>
<name>A0ABY6BGJ4_9GAMM</name>
<comment type="similarity">
    <text evidence="1">Belongs to the membrane fusion protein (MFP) (TC 8.A.1) family.</text>
</comment>
<evidence type="ECO:0000313" key="4">
    <source>
        <dbReference type="EMBL" id="UXI69153.1"/>
    </source>
</evidence>
<dbReference type="PANTHER" id="PTHR30469:SF38">
    <property type="entry name" value="HLYD FAMILY SECRETION PROTEIN"/>
    <property type="match status" value="1"/>
</dbReference>
<dbReference type="EMBL" id="CP104694">
    <property type="protein sequence ID" value="UXI69153.1"/>
    <property type="molecule type" value="Genomic_DNA"/>
</dbReference>
<gene>
    <name evidence="4" type="ORF">N4264_05745</name>
</gene>
<dbReference type="InterPro" id="IPR058792">
    <property type="entry name" value="Beta-barrel_RND_2"/>
</dbReference>
<dbReference type="Pfam" id="PF25954">
    <property type="entry name" value="Beta-barrel_RND_2"/>
    <property type="match status" value="1"/>
</dbReference>
<keyword evidence="5" id="KW-1185">Reference proteome</keyword>
<dbReference type="PANTHER" id="PTHR30469">
    <property type="entry name" value="MULTIDRUG RESISTANCE PROTEIN MDTA"/>
    <property type="match status" value="1"/>
</dbReference>
<dbReference type="RefSeq" id="WP_261696111.1">
    <property type="nucleotide sequence ID" value="NZ_CP104694.1"/>
</dbReference>
<dbReference type="InterPro" id="IPR006143">
    <property type="entry name" value="RND_pump_MFP"/>
</dbReference>
<evidence type="ECO:0000313" key="5">
    <source>
        <dbReference type="Proteomes" id="UP001064632"/>
    </source>
</evidence>
<proteinExistence type="inferred from homology"/>
<sequence>MPTSRTSLDLASRKAEVDLARLSLSKCAVIAPFDGVITRRLIKQGQLLKMNDVAFEMADFSDLKVRLRVPERASVALKAGQPVQYRADALPGKDFTATVNRVSPVVDARSGTVEVVVAVDNTTGALRPGLFSRLDIAYDHVAAATLLPKSAVLTNERESSVFVIRDGKAARVAVKLGYESGHQVQVLQGLSPGVEVITAGHTSLTDGAPVDAIKAVDRELAAVKS</sequence>